<name>A0A3L6SYK1_PANMI</name>
<feature type="compositionally biased region" description="Basic and acidic residues" evidence="3">
    <location>
        <begin position="941"/>
        <end position="959"/>
    </location>
</feature>
<evidence type="ECO:0000256" key="2">
    <source>
        <dbReference type="ARBA" id="ARBA00023163"/>
    </source>
</evidence>
<organism evidence="5 6">
    <name type="scientific">Panicum miliaceum</name>
    <name type="common">Proso millet</name>
    <name type="synonym">Broomcorn millet</name>
    <dbReference type="NCBI Taxonomy" id="4540"/>
    <lineage>
        <taxon>Eukaryota</taxon>
        <taxon>Viridiplantae</taxon>
        <taxon>Streptophyta</taxon>
        <taxon>Embryophyta</taxon>
        <taxon>Tracheophyta</taxon>
        <taxon>Spermatophyta</taxon>
        <taxon>Magnoliopsida</taxon>
        <taxon>Liliopsida</taxon>
        <taxon>Poales</taxon>
        <taxon>Poaceae</taxon>
        <taxon>PACMAD clade</taxon>
        <taxon>Panicoideae</taxon>
        <taxon>Panicodae</taxon>
        <taxon>Paniceae</taxon>
        <taxon>Panicinae</taxon>
        <taxon>Panicum</taxon>
        <taxon>Panicum sect. Panicum</taxon>
    </lineage>
</organism>
<evidence type="ECO:0000256" key="1">
    <source>
        <dbReference type="ARBA" id="ARBA00023015"/>
    </source>
</evidence>
<feature type="region of interest" description="Disordered" evidence="3">
    <location>
        <begin position="937"/>
        <end position="967"/>
    </location>
</feature>
<dbReference type="GO" id="GO:0046983">
    <property type="term" value="F:protein dimerization activity"/>
    <property type="evidence" value="ECO:0007669"/>
    <property type="project" value="InterPro"/>
</dbReference>
<dbReference type="Pfam" id="PF14215">
    <property type="entry name" value="bHLH-MYC_N"/>
    <property type="match status" value="1"/>
</dbReference>
<proteinExistence type="predicted"/>
<evidence type="ECO:0000256" key="3">
    <source>
        <dbReference type="SAM" id="MobiDB-lite"/>
    </source>
</evidence>
<dbReference type="EMBL" id="PQIB02000003">
    <property type="protein sequence ID" value="RLN28756.1"/>
    <property type="molecule type" value="Genomic_DNA"/>
</dbReference>
<keyword evidence="1" id="KW-0805">Transcription regulation</keyword>
<dbReference type="InterPro" id="IPR025610">
    <property type="entry name" value="MYC/MYB_N"/>
</dbReference>
<dbReference type="PANTHER" id="PTHR46196:SF4">
    <property type="entry name" value="TRANSCRIPTION FACTOR LHW"/>
    <property type="match status" value="1"/>
</dbReference>
<dbReference type="InterPro" id="IPR011598">
    <property type="entry name" value="bHLH_dom"/>
</dbReference>
<feature type="region of interest" description="Disordered" evidence="3">
    <location>
        <begin position="166"/>
        <end position="187"/>
    </location>
</feature>
<dbReference type="InterPro" id="IPR043561">
    <property type="entry name" value="LHW-like"/>
</dbReference>
<feature type="region of interest" description="Disordered" evidence="3">
    <location>
        <begin position="661"/>
        <end position="697"/>
    </location>
</feature>
<feature type="compositionally biased region" description="Polar residues" evidence="3">
    <location>
        <begin position="171"/>
        <end position="183"/>
    </location>
</feature>
<dbReference type="GO" id="GO:0003700">
    <property type="term" value="F:DNA-binding transcription factor activity"/>
    <property type="evidence" value="ECO:0007669"/>
    <property type="project" value="InterPro"/>
</dbReference>
<gene>
    <name evidence="5" type="ORF">C2845_PM05G04980</name>
</gene>
<sequence>MAVGDALRRLCEEVGWSYAVFWKAIGAADPVHLVWEDGFCGHASCSAGSEAPDAGCEPGSSVCTLVRKIMASQIHVVGEGTIGRAAFTGNHQWIIHDPANDHSLRSEVSAEMNYQFVAGIQTIAIIPVLPRGVLQLGSTNVVVEDTNLVLQYKKLCSQLNNRSSMASSSSVKNELNQKVQSHPLNGPPSIYSADVRSNFFGGSPVTYQQCYGLDATTVSSSTLANTGSNASMLMVAQRNGQAVKEHILYAPDMRFRPQNPYCDRRVESNIQSSVVSSDFISSISTSMEKHPLLMTDSRQLEQGNMGEQSDPRNFLLKSLAYRNPLVHENTNMTLLHGRSQVSDFVNSHGGFDFLPEGTRVVKGNLYASTANQILEQRCNSTSGVAGHKAAISYKMPQSAQVVMKTESPKGETFQASAAVSSGSNLSSSLKTAISQEKRISSSDLAGPKKANEVHDPADVIVQAVKNMDRRKLPDISNEKLPSLLMDPIAESDLFGMFGSEFHHLCRNVDNDLTRKAAKPESSNRGAPESSVHVDTSPAFDSVDGEFPYSGIFSLTDTDQLLDAVISNVNPGGKQISGDSASCKTSVTDIPSSSYCRSKEPKHCESSGAPPSLIKNELAVSNLVKQPSFLEKEEDGCLSQNNGIHKSQIRLWIESGQNMKCESASASNSKGVDMSSKASRKRSRPGENPKPRPKDRQLIQDRIKELRELVPNGAKCSIDALLEKTIKHMLFLQSVTKHADNLKDSNESKILGGENGPLKDYFEGGATWAFDVGSQSMTCPIIVEDLDRPRQMLVEMLCEDRGIFLEIADFIKGLGLTILRGVMEARKNKIWARFTVEANRDVTRMEIFLSLMRLLEPSCDGGGAGENPNNMSKPMSTNVTGGIFEMLRAGVMEVTSIAIEIDGEAICLDSVGDDEQEAQENGDMQQIIYSAENGEQVAFDNQEQRREEEPAGNEEDREHSSILPSRTINDSGTFHSMLSKCMRECESEAEFDEAWAMMHHEYNMQEHQWLSDLYQQRNKWCTALHKDAFDGGIESLDRSEGSDNVLSSIDDESTSLATFVHELDKIVGIWRKNESLEDIQCNQAAPECTVKHSRILQHAAEVYTHKVYKSLEKDFLDGCGNVKQVVLPQPAGSVFVDPPNQDQYYAAEDIASNSSIGRPFFYQGYPATGVSTSQIQGHTNMQSVPQCASQEYSAYAAVQPPSQFGGERNF</sequence>
<dbReference type="OrthoDB" id="1883654at2759"/>
<evidence type="ECO:0000259" key="4">
    <source>
        <dbReference type="PROSITE" id="PS50888"/>
    </source>
</evidence>
<reference evidence="6" key="1">
    <citation type="journal article" date="2019" name="Nat. Commun.">
        <title>The genome of broomcorn millet.</title>
        <authorList>
            <person name="Zou C."/>
            <person name="Miki D."/>
            <person name="Li D."/>
            <person name="Tang Q."/>
            <person name="Xiao L."/>
            <person name="Rajput S."/>
            <person name="Deng P."/>
            <person name="Jia W."/>
            <person name="Huang R."/>
            <person name="Zhang M."/>
            <person name="Sun Y."/>
            <person name="Hu J."/>
            <person name="Fu X."/>
            <person name="Schnable P.S."/>
            <person name="Li F."/>
            <person name="Zhang H."/>
            <person name="Feng B."/>
            <person name="Zhu X."/>
            <person name="Liu R."/>
            <person name="Schnable J.C."/>
            <person name="Zhu J.-K."/>
            <person name="Zhang H."/>
        </authorList>
    </citation>
    <scope>NUCLEOTIDE SEQUENCE [LARGE SCALE GENOMIC DNA]</scope>
</reference>
<dbReference type="PANTHER" id="PTHR46196">
    <property type="entry name" value="TRANSCRIPTION FACTOR BHLH155-LIKE ISOFORM X1-RELATED"/>
    <property type="match status" value="1"/>
</dbReference>
<comment type="caution">
    <text evidence="5">The sequence shown here is derived from an EMBL/GenBank/DDBJ whole genome shotgun (WGS) entry which is preliminary data.</text>
</comment>
<accession>A0A3L6SYK1</accession>
<keyword evidence="2" id="KW-0804">Transcription</keyword>
<protein>
    <submittedName>
        <fullName evidence="5">Transcription factor LHW-like</fullName>
    </submittedName>
</protein>
<feature type="region of interest" description="Disordered" evidence="3">
    <location>
        <begin position="515"/>
        <end position="537"/>
    </location>
</feature>
<dbReference type="PROSITE" id="PS50888">
    <property type="entry name" value="BHLH"/>
    <property type="match status" value="1"/>
</dbReference>
<keyword evidence="6" id="KW-1185">Reference proteome</keyword>
<feature type="compositionally biased region" description="Basic and acidic residues" evidence="3">
    <location>
        <begin position="683"/>
        <end position="697"/>
    </location>
</feature>
<dbReference type="Proteomes" id="UP000275267">
    <property type="component" value="Unassembled WGS sequence"/>
</dbReference>
<evidence type="ECO:0000313" key="6">
    <source>
        <dbReference type="Proteomes" id="UP000275267"/>
    </source>
</evidence>
<dbReference type="STRING" id="4540.A0A3L6SYK1"/>
<feature type="domain" description="BHLH" evidence="4">
    <location>
        <begin position="682"/>
        <end position="731"/>
    </location>
</feature>
<dbReference type="Pfam" id="PF23176">
    <property type="entry name" value="bHLH_LHW"/>
    <property type="match status" value="1"/>
</dbReference>
<evidence type="ECO:0000313" key="5">
    <source>
        <dbReference type="EMBL" id="RLN28756.1"/>
    </source>
</evidence>
<dbReference type="AlphaFoldDB" id="A0A3L6SYK1"/>